<feature type="region of interest" description="Disordered" evidence="1">
    <location>
        <begin position="79"/>
        <end position="103"/>
    </location>
</feature>
<reference evidence="2" key="1">
    <citation type="submission" date="2023-07" db="EMBL/GenBank/DDBJ databases">
        <title>Sequencing the genomes of 1000 actinobacteria strains.</title>
        <authorList>
            <person name="Klenk H.-P."/>
        </authorList>
    </citation>
    <scope>NUCLEOTIDE SEQUENCE</scope>
    <source>
        <strain evidence="2">DSM 44707</strain>
    </source>
</reference>
<gene>
    <name evidence="2" type="ORF">J2S41_004222</name>
</gene>
<protein>
    <submittedName>
        <fullName evidence="2">Uncharacterized protein</fullName>
    </submittedName>
</protein>
<evidence type="ECO:0000256" key="1">
    <source>
        <dbReference type="SAM" id="MobiDB-lite"/>
    </source>
</evidence>
<dbReference type="AlphaFoldDB" id="A0AAE3YPA5"/>
<keyword evidence="3" id="KW-1185">Reference proteome</keyword>
<comment type="caution">
    <text evidence="2">The sequence shown here is derived from an EMBL/GenBank/DDBJ whole genome shotgun (WGS) entry which is preliminary data.</text>
</comment>
<name>A0AAE3YPA5_9ACTN</name>
<sequence length="121" mass="12691">MVKLKFKPSRQMVIILVIAAAAVAWGLLAGRSPEGAEPGPLDDAARQACTDFANGRDDADDKRTRLSLADQVMASARRTDNSRIADSASALGRNANDSDQEWTDSADALAAACKDAGWSAG</sequence>
<dbReference type="EMBL" id="JAVDYB010000001">
    <property type="protein sequence ID" value="MDR7277444.1"/>
    <property type="molecule type" value="Genomic_DNA"/>
</dbReference>
<evidence type="ECO:0000313" key="3">
    <source>
        <dbReference type="Proteomes" id="UP001183643"/>
    </source>
</evidence>
<evidence type="ECO:0000313" key="2">
    <source>
        <dbReference type="EMBL" id="MDR7277444.1"/>
    </source>
</evidence>
<organism evidence="2 3">
    <name type="scientific">Catenuloplanes atrovinosus</name>
    <dbReference type="NCBI Taxonomy" id="137266"/>
    <lineage>
        <taxon>Bacteria</taxon>
        <taxon>Bacillati</taxon>
        <taxon>Actinomycetota</taxon>
        <taxon>Actinomycetes</taxon>
        <taxon>Micromonosporales</taxon>
        <taxon>Micromonosporaceae</taxon>
        <taxon>Catenuloplanes</taxon>
    </lineage>
</organism>
<accession>A0AAE3YPA5</accession>
<proteinExistence type="predicted"/>
<dbReference type="Proteomes" id="UP001183643">
    <property type="component" value="Unassembled WGS sequence"/>
</dbReference>